<protein>
    <submittedName>
        <fullName evidence="2">Antitoxin Xre/MbcA/ParS toxin-binding domain-containing protein</fullName>
    </submittedName>
</protein>
<sequence length="91" mass="9687">MTGDNTTTGESPLFGDDAARLGRTVIEESVAYDVAAVRARLRELWTDPAIDVWLTSTNSHLDGARPIDVLALTGVETVMDAIEVEVAGGSR</sequence>
<dbReference type="EMBL" id="JBIQWL010000013">
    <property type="protein sequence ID" value="MFH8252894.1"/>
    <property type="molecule type" value="Genomic_DNA"/>
</dbReference>
<proteinExistence type="predicted"/>
<feature type="domain" description="Antitoxin Xre/MbcA/ParS-like toxin-binding" evidence="1">
    <location>
        <begin position="41"/>
        <end position="82"/>
    </location>
</feature>
<organism evidence="2 3">
    <name type="scientific">Microbacterium alkaliflavum</name>
    <dbReference type="NCBI Taxonomy" id="3248839"/>
    <lineage>
        <taxon>Bacteria</taxon>
        <taxon>Bacillati</taxon>
        <taxon>Actinomycetota</taxon>
        <taxon>Actinomycetes</taxon>
        <taxon>Micrococcales</taxon>
        <taxon>Microbacteriaceae</taxon>
        <taxon>Microbacterium</taxon>
    </lineage>
</organism>
<evidence type="ECO:0000313" key="2">
    <source>
        <dbReference type="EMBL" id="MFH8252894.1"/>
    </source>
</evidence>
<dbReference type="Proteomes" id="UP001610861">
    <property type="component" value="Unassembled WGS sequence"/>
</dbReference>
<accession>A0ABW7QDC5</accession>
<reference evidence="2 3" key="1">
    <citation type="submission" date="2024-09" db="EMBL/GenBank/DDBJ databases">
        <authorList>
            <person name="Pan X."/>
        </authorList>
    </citation>
    <scope>NUCLEOTIDE SEQUENCE [LARGE SCALE GENOMIC DNA]</scope>
    <source>
        <strain evidence="2 3">B2969</strain>
    </source>
</reference>
<dbReference type="Pfam" id="PF09722">
    <property type="entry name" value="Xre_MbcA_ParS_C"/>
    <property type="match status" value="1"/>
</dbReference>
<comment type="caution">
    <text evidence="2">The sequence shown here is derived from an EMBL/GenBank/DDBJ whole genome shotgun (WGS) entry which is preliminary data.</text>
</comment>
<evidence type="ECO:0000259" key="1">
    <source>
        <dbReference type="Pfam" id="PF09722"/>
    </source>
</evidence>
<dbReference type="RefSeq" id="WP_397558322.1">
    <property type="nucleotide sequence ID" value="NZ_JBIQWL010000013.1"/>
</dbReference>
<dbReference type="InterPro" id="IPR024467">
    <property type="entry name" value="Xre/MbcA/ParS-like_toxin-bd"/>
</dbReference>
<name>A0ABW7QDC5_9MICO</name>
<gene>
    <name evidence="2" type="ORF">ACH3VR_21185</name>
</gene>
<keyword evidence="3" id="KW-1185">Reference proteome</keyword>
<evidence type="ECO:0000313" key="3">
    <source>
        <dbReference type="Proteomes" id="UP001610861"/>
    </source>
</evidence>